<feature type="compositionally biased region" description="Acidic residues" evidence="2">
    <location>
        <begin position="127"/>
        <end position="136"/>
    </location>
</feature>
<name>A0AAN8NTN7_POLSC</name>
<gene>
    <name evidence="4" type="ORF">RUM43_006639</name>
</gene>
<dbReference type="PROSITE" id="PS50174">
    <property type="entry name" value="G_PATCH"/>
    <property type="match status" value="1"/>
</dbReference>
<dbReference type="Proteomes" id="UP001372834">
    <property type="component" value="Unassembled WGS sequence"/>
</dbReference>
<evidence type="ECO:0000259" key="3">
    <source>
        <dbReference type="PROSITE" id="PS50174"/>
    </source>
</evidence>
<dbReference type="AlphaFoldDB" id="A0AAN8NTN7"/>
<feature type="region of interest" description="Disordered" evidence="2">
    <location>
        <begin position="118"/>
        <end position="144"/>
    </location>
</feature>
<proteinExistence type="predicted"/>
<evidence type="ECO:0000256" key="2">
    <source>
        <dbReference type="SAM" id="MobiDB-lite"/>
    </source>
</evidence>
<reference evidence="4 5" key="1">
    <citation type="submission" date="2023-10" db="EMBL/GenBank/DDBJ databases">
        <title>Genomes of two closely related lineages of the louse Polyplax serrata with different host specificities.</title>
        <authorList>
            <person name="Martinu J."/>
            <person name="Tarabai H."/>
            <person name="Stefka J."/>
            <person name="Hypsa V."/>
        </authorList>
    </citation>
    <scope>NUCLEOTIDE SEQUENCE [LARGE SCALE GENOMIC DNA]</scope>
    <source>
        <strain evidence="4">HR10_N</strain>
    </source>
</reference>
<dbReference type="GO" id="GO:0005730">
    <property type="term" value="C:nucleolus"/>
    <property type="evidence" value="ECO:0007669"/>
    <property type="project" value="TreeGrafter"/>
</dbReference>
<organism evidence="4 5">
    <name type="scientific">Polyplax serrata</name>
    <name type="common">Common mouse louse</name>
    <dbReference type="NCBI Taxonomy" id="468196"/>
    <lineage>
        <taxon>Eukaryota</taxon>
        <taxon>Metazoa</taxon>
        <taxon>Ecdysozoa</taxon>
        <taxon>Arthropoda</taxon>
        <taxon>Hexapoda</taxon>
        <taxon>Insecta</taxon>
        <taxon>Pterygota</taxon>
        <taxon>Neoptera</taxon>
        <taxon>Paraneoptera</taxon>
        <taxon>Psocodea</taxon>
        <taxon>Troctomorpha</taxon>
        <taxon>Phthiraptera</taxon>
        <taxon>Anoplura</taxon>
        <taxon>Polyplacidae</taxon>
        <taxon>Polyplax</taxon>
    </lineage>
</organism>
<accession>A0AAN8NTN7</accession>
<dbReference type="Pfam" id="PF01585">
    <property type="entry name" value="G-patch"/>
    <property type="match status" value="1"/>
</dbReference>
<dbReference type="InterPro" id="IPR000467">
    <property type="entry name" value="G_patch_dom"/>
</dbReference>
<dbReference type="InterPro" id="IPR050656">
    <property type="entry name" value="PINX1"/>
</dbReference>
<evidence type="ECO:0000256" key="1">
    <source>
        <dbReference type="ARBA" id="ARBA00040365"/>
    </source>
</evidence>
<dbReference type="EMBL" id="JAWJWE010000037">
    <property type="protein sequence ID" value="KAK6626328.1"/>
    <property type="molecule type" value="Genomic_DNA"/>
</dbReference>
<evidence type="ECO:0000313" key="5">
    <source>
        <dbReference type="Proteomes" id="UP001372834"/>
    </source>
</evidence>
<feature type="domain" description="G-patch" evidence="3">
    <location>
        <begin position="1"/>
        <end position="46"/>
    </location>
</feature>
<dbReference type="PANTHER" id="PTHR23149:SF9">
    <property type="entry name" value="G PATCH DOMAIN-CONTAINING PROTEIN 4"/>
    <property type="match status" value="1"/>
</dbReference>
<dbReference type="SMART" id="SM00443">
    <property type="entry name" value="G_patch"/>
    <property type="match status" value="1"/>
</dbReference>
<comment type="caution">
    <text evidence="4">The sequence shown here is derived from an EMBL/GenBank/DDBJ whole genome shotgun (WGS) entry which is preliminary data.</text>
</comment>
<sequence>MEFAKKQLEKYGWKDGEGLGRQKDGISKPIKPKLKFDKGGLGHDVFDDEINNTWWQRLYDEAAKNIVTKKDSSDSVILETLSDDIEITTKRKKSKKKTKTKKAESLYKNFVKTSELNQNVERKLNEKDEDEEEEEDNSKVKRKKISSGICDLTDEELFKICGGRTVHKGARHGLKMNAKLARIEQQENAILNGDNSTPKDKK</sequence>
<dbReference type="PANTHER" id="PTHR23149">
    <property type="entry name" value="G PATCH DOMAIN CONTAINING PROTEIN"/>
    <property type="match status" value="1"/>
</dbReference>
<protein>
    <recommendedName>
        <fullName evidence="1">G patch domain-containing protein 4</fullName>
    </recommendedName>
</protein>
<dbReference type="GO" id="GO:0003676">
    <property type="term" value="F:nucleic acid binding"/>
    <property type="evidence" value="ECO:0007669"/>
    <property type="project" value="InterPro"/>
</dbReference>
<evidence type="ECO:0000313" key="4">
    <source>
        <dbReference type="EMBL" id="KAK6626328.1"/>
    </source>
</evidence>